<protein>
    <submittedName>
        <fullName evidence="2">Nucleotidyltransferase domain-containing protein</fullName>
    </submittedName>
</protein>
<dbReference type="Gene3D" id="3.30.460.10">
    <property type="entry name" value="Beta Polymerase, domain 2"/>
    <property type="match status" value="1"/>
</dbReference>
<gene>
    <name evidence="2" type="ORF">IHE51_01215</name>
</gene>
<dbReference type="AlphaFoldDB" id="A0A8T3US12"/>
<dbReference type="CDD" id="cd05403">
    <property type="entry name" value="NT_KNTase_like"/>
    <property type="match status" value="1"/>
</dbReference>
<organism evidence="2 3">
    <name type="scientific">Candidatus Acidifodinimicrobium mancum</name>
    <dbReference type="NCBI Taxonomy" id="2898728"/>
    <lineage>
        <taxon>Archaea</taxon>
        <taxon>Candidatus Parvarchaeota</taxon>
        <taxon>Candidatus Acidifodinimicrobiaceae</taxon>
        <taxon>Candidatus Acidifodinimicrobium</taxon>
    </lineage>
</organism>
<dbReference type="PANTHER" id="PTHR33933">
    <property type="entry name" value="NUCLEOTIDYLTRANSFERASE"/>
    <property type="match status" value="1"/>
</dbReference>
<sequence length="192" mass="22225">MGKFKQTLLTESAYYQLKEAKEALEKLTGRKVSFTEVIRKLVGKQLVMMELDADVKNYIEAFVDKITLNRHTLGIILFGSVAKRAFTKFSDIDIAVITDADFLDYLDYLNKAIKEIENYQDRLIKKGLSLYINPLIITKKDIKKLNPIYFDIADDGIVLYQRENTVSEFFESLEKIKHKRINTASGQILTWE</sequence>
<dbReference type="EMBL" id="JADFAR010000013">
    <property type="protein sequence ID" value="MBE5728461.1"/>
    <property type="molecule type" value="Genomic_DNA"/>
</dbReference>
<evidence type="ECO:0000313" key="3">
    <source>
        <dbReference type="Proteomes" id="UP000718571"/>
    </source>
</evidence>
<dbReference type="PANTHER" id="PTHR33933:SF1">
    <property type="entry name" value="PROTEIN ADENYLYLTRANSFERASE MNTA-RELATED"/>
    <property type="match status" value="1"/>
</dbReference>
<dbReference type="InterPro" id="IPR043519">
    <property type="entry name" value="NT_sf"/>
</dbReference>
<dbReference type="InterPro" id="IPR002934">
    <property type="entry name" value="Polymerase_NTP_transf_dom"/>
</dbReference>
<reference evidence="2 3" key="1">
    <citation type="submission" date="2020-09" db="EMBL/GenBank/DDBJ databases">
        <title>Genomic characterization of a novel Parvarchaeota family in acid mine drainage sediments.</title>
        <authorList>
            <person name="Luo Z.-H."/>
        </authorList>
    </citation>
    <scope>NUCLEOTIDE SEQUENCE [LARGE SCALE GENOMIC DNA]</scope>
    <source>
        <strain evidence="2">MAS1_bins.189</strain>
    </source>
</reference>
<dbReference type="InterPro" id="IPR052548">
    <property type="entry name" value="Type_VII_TA_antitoxin"/>
</dbReference>
<dbReference type="GO" id="GO:0016779">
    <property type="term" value="F:nucleotidyltransferase activity"/>
    <property type="evidence" value="ECO:0007669"/>
    <property type="project" value="InterPro"/>
</dbReference>
<evidence type="ECO:0000259" key="1">
    <source>
        <dbReference type="Pfam" id="PF01909"/>
    </source>
</evidence>
<feature type="domain" description="Polymerase nucleotidyl transferase" evidence="1">
    <location>
        <begin position="72"/>
        <end position="118"/>
    </location>
</feature>
<proteinExistence type="predicted"/>
<name>A0A8T3US12_9ARCH</name>
<dbReference type="Proteomes" id="UP000718571">
    <property type="component" value="Unassembled WGS sequence"/>
</dbReference>
<evidence type="ECO:0000313" key="2">
    <source>
        <dbReference type="EMBL" id="MBE5728461.1"/>
    </source>
</evidence>
<dbReference type="SUPFAM" id="SSF81301">
    <property type="entry name" value="Nucleotidyltransferase"/>
    <property type="match status" value="1"/>
</dbReference>
<dbReference type="Pfam" id="PF01909">
    <property type="entry name" value="NTP_transf_2"/>
    <property type="match status" value="1"/>
</dbReference>
<accession>A0A8T3US12</accession>
<comment type="caution">
    <text evidence="2">The sequence shown here is derived from an EMBL/GenBank/DDBJ whole genome shotgun (WGS) entry which is preliminary data.</text>
</comment>